<evidence type="ECO:0000313" key="3">
    <source>
        <dbReference type="EMBL" id="SEM21123.1"/>
    </source>
</evidence>
<dbReference type="InterPro" id="IPR037069">
    <property type="entry name" value="AcylCoA_DH/ox_N_sf"/>
</dbReference>
<dbReference type="Pfam" id="PF08028">
    <property type="entry name" value="Acyl-CoA_dh_2"/>
    <property type="match status" value="1"/>
</dbReference>
<dbReference type="AlphaFoldDB" id="A0A1H7WHZ6"/>
<dbReference type="InterPro" id="IPR046373">
    <property type="entry name" value="Acyl-CoA_Oxase/DH_mid-dom_sf"/>
</dbReference>
<dbReference type="SUPFAM" id="SSF56645">
    <property type="entry name" value="Acyl-CoA dehydrogenase NM domain-like"/>
    <property type="match status" value="1"/>
</dbReference>
<dbReference type="InterPro" id="IPR036250">
    <property type="entry name" value="AcylCo_DH-like_C"/>
</dbReference>
<evidence type="ECO:0000256" key="1">
    <source>
        <dbReference type="ARBA" id="ARBA00023002"/>
    </source>
</evidence>
<dbReference type="GO" id="GO:0033539">
    <property type="term" value="P:fatty acid beta-oxidation using acyl-CoA dehydrogenase"/>
    <property type="evidence" value="ECO:0007669"/>
    <property type="project" value="TreeGrafter"/>
</dbReference>
<sequence length="392" mass="42619">MGQVQERIEQYADEIRAEGAEGDKLMRLSDTAAKRLRESGAIRMLQPKQHGGLEVHPREFAETVMSIAAMDGATGWVTGIVGVHPWELAFADPRVQDEIWGTDQDTWVASPYAPMGVATPVDGGYILNGRWSFSSGTDHCQWVFLGAMLGDADGRPQMPPVSLHVILPRSDYEIVEDSWDVIGLRGTGSKDVIVRDAFIPGYRTLLASDVMDGTAVKASGRTETLYNMPFSCMFPLGITSAVVGIAEGALACHIAAQKDRTAITGQKIKDDPYVLYAIGEAAAEIAASRAALLETVDRFWDMTEAGKEVDFEARAIGRRTQTAAAWRAVRAVDEIFARSGGNALHRKFPMQRFFRDAHAGIAHAIHVPGSIFHSSALTQLGGEPQGIHRSMI</sequence>
<gene>
    <name evidence="3" type="ORF">SAMN05444583_12713</name>
</gene>
<evidence type="ECO:0000313" key="4">
    <source>
        <dbReference type="Proteomes" id="UP000198677"/>
    </source>
</evidence>
<dbReference type="PIRSF" id="PIRSF016578">
    <property type="entry name" value="HsaA"/>
    <property type="match status" value="1"/>
</dbReference>
<dbReference type="GO" id="GO:0003995">
    <property type="term" value="F:acyl-CoA dehydrogenase activity"/>
    <property type="evidence" value="ECO:0007669"/>
    <property type="project" value="TreeGrafter"/>
</dbReference>
<dbReference type="GO" id="GO:0050660">
    <property type="term" value="F:flavin adenine dinucleotide binding"/>
    <property type="evidence" value="ECO:0007669"/>
    <property type="project" value="InterPro"/>
</dbReference>
<keyword evidence="4" id="KW-1185">Reference proteome</keyword>
<name>A0A1H7WHZ6_9NOCA</name>
<reference evidence="4" key="1">
    <citation type="submission" date="2016-10" db="EMBL/GenBank/DDBJ databases">
        <authorList>
            <person name="Varghese N."/>
            <person name="Submissions S."/>
        </authorList>
    </citation>
    <scope>NUCLEOTIDE SEQUENCE [LARGE SCALE GENOMIC DNA]</scope>
    <source>
        <strain evidence="4">DSM 44675</strain>
    </source>
</reference>
<dbReference type="Gene3D" id="1.10.540.10">
    <property type="entry name" value="Acyl-CoA dehydrogenase/oxidase, N-terminal domain"/>
    <property type="match status" value="1"/>
</dbReference>
<protein>
    <submittedName>
        <fullName evidence="3">Acyl-CoA dehydrogenase</fullName>
    </submittedName>
</protein>
<dbReference type="PANTHER" id="PTHR48083">
    <property type="entry name" value="MEDIUM-CHAIN SPECIFIC ACYL-COA DEHYDROGENASE, MITOCHONDRIAL-RELATED"/>
    <property type="match status" value="1"/>
</dbReference>
<dbReference type="InterPro" id="IPR050741">
    <property type="entry name" value="Acyl-CoA_dehydrogenase"/>
</dbReference>
<dbReference type="EMBL" id="FOAW01000027">
    <property type="protein sequence ID" value="SEM21123.1"/>
    <property type="molecule type" value="Genomic_DNA"/>
</dbReference>
<dbReference type="Gene3D" id="1.20.140.10">
    <property type="entry name" value="Butyryl-CoA Dehydrogenase, subunit A, domain 3"/>
    <property type="match status" value="1"/>
</dbReference>
<keyword evidence="1" id="KW-0560">Oxidoreductase</keyword>
<accession>A0A1H7WHZ6</accession>
<dbReference type="GO" id="GO:0016712">
    <property type="term" value="F:oxidoreductase activity, acting on paired donors, with incorporation or reduction of molecular oxygen, reduced flavin or flavoprotein as one donor, and incorporation of one atom of oxygen"/>
    <property type="evidence" value="ECO:0007669"/>
    <property type="project" value="TreeGrafter"/>
</dbReference>
<evidence type="ECO:0000259" key="2">
    <source>
        <dbReference type="Pfam" id="PF08028"/>
    </source>
</evidence>
<organism evidence="3 4">
    <name type="scientific">Rhodococcus maanshanensis</name>
    <dbReference type="NCBI Taxonomy" id="183556"/>
    <lineage>
        <taxon>Bacteria</taxon>
        <taxon>Bacillati</taxon>
        <taxon>Actinomycetota</taxon>
        <taxon>Actinomycetes</taxon>
        <taxon>Mycobacteriales</taxon>
        <taxon>Nocardiaceae</taxon>
        <taxon>Rhodococcus</taxon>
    </lineage>
</organism>
<dbReference type="SUPFAM" id="SSF47203">
    <property type="entry name" value="Acyl-CoA dehydrogenase C-terminal domain-like"/>
    <property type="match status" value="1"/>
</dbReference>
<dbReference type="Proteomes" id="UP000198677">
    <property type="component" value="Unassembled WGS sequence"/>
</dbReference>
<dbReference type="InterPro" id="IPR013107">
    <property type="entry name" value="Acyl-CoA_DH_C"/>
</dbReference>
<dbReference type="Gene3D" id="2.40.110.10">
    <property type="entry name" value="Butyryl-CoA Dehydrogenase, subunit A, domain 2"/>
    <property type="match status" value="1"/>
</dbReference>
<proteinExistence type="predicted"/>
<dbReference type="RefSeq" id="WP_072750848.1">
    <property type="nucleotide sequence ID" value="NZ_FOAW01000027.1"/>
</dbReference>
<feature type="domain" description="Acyl-CoA dehydrogenase C-terminal" evidence="2">
    <location>
        <begin position="237"/>
        <end position="367"/>
    </location>
</feature>
<dbReference type="OrthoDB" id="3404950at2"/>
<dbReference type="InterPro" id="IPR009100">
    <property type="entry name" value="AcylCoA_DH/oxidase_NM_dom_sf"/>
</dbReference>
<dbReference type="PANTHER" id="PTHR48083:SF19">
    <property type="entry name" value="FLAVIN-DEPENDENT MONOOXYGENASE, OXYGENASE SUBUNIT HSAA"/>
    <property type="match status" value="1"/>
</dbReference>
<dbReference type="GO" id="GO:0005737">
    <property type="term" value="C:cytoplasm"/>
    <property type="evidence" value="ECO:0007669"/>
    <property type="project" value="TreeGrafter"/>
</dbReference>